<dbReference type="AlphaFoldDB" id="A0A858RSC4"/>
<organism evidence="1 2">
    <name type="scientific">Luteolibacter luteus</name>
    <dbReference type="NCBI Taxonomy" id="2728835"/>
    <lineage>
        <taxon>Bacteria</taxon>
        <taxon>Pseudomonadati</taxon>
        <taxon>Verrucomicrobiota</taxon>
        <taxon>Verrucomicrobiia</taxon>
        <taxon>Verrucomicrobiales</taxon>
        <taxon>Verrucomicrobiaceae</taxon>
        <taxon>Luteolibacter</taxon>
    </lineage>
</organism>
<dbReference type="SUPFAM" id="SSF63829">
    <property type="entry name" value="Calcium-dependent phosphotriesterase"/>
    <property type="match status" value="1"/>
</dbReference>
<evidence type="ECO:0000313" key="1">
    <source>
        <dbReference type="EMBL" id="QJE99080.1"/>
    </source>
</evidence>
<dbReference type="Pfam" id="PF17963">
    <property type="entry name" value="Big_9"/>
    <property type="match status" value="1"/>
</dbReference>
<gene>
    <name evidence="1" type="ORF">HHL09_25975</name>
</gene>
<dbReference type="InterPro" id="IPR022519">
    <property type="entry name" value="Gloeo/Verruco_rpt"/>
</dbReference>
<reference evidence="1 2" key="1">
    <citation type="submission" date="2020-04" db="EMBL/GenBank/DDBJ databases">
        <title>Luteolibacter sp. G-1-1-1 isolated from soil.</title>
        <authorList>
            <person name="Dahal R.H."/>
        </authorList>
    </citation>
    <scope>NUCLEOTIDE SEQUENCE [LARGE SCALE GENOMIC DNA]</scope>
    <source>
        <strain evidence="1 2">G-1-1-1</strain>
    </source>
</reference>
<name>A0A858RSC4_9BACT</name>
<accession>A0A858RSC4</accession>
<dbReference type="Gene3D" id="2.60.40.2810">
    <property type="match status" value="1"/>
</dbReference>
<keyword evidence="2" id="KW-1185">Reference proteome</keyword>
<proteinExistence type="predicted"/>
<dbReference type="EMBL" id="CP051774">
    <property type="protein sequence ID" value="QJE99080.1"/>
    <property type="molecule type" value="Genomic_DNA"/>
</dbReference>
<protein>
    <submittedName>
        <fullName evidence="1">Cadherin-like domain-containing protein</fullName>
    </submittedName>
</protein>
<dbReference type="Proteomes" id="UP000501812">
    <property type="component" value="Chromosome"/>
</dbReference>
<dbReference type="NCBIfam" id="TIGR03803">
    <property type="entry name" value="Gloeo_Verruco"/>
    <property type="match status" value="1"/>
</dbReference>
<dbReference type="KEGG" id="luo:HHL09_25975"/>
<sequence length="597" mass="62757">MAHAEDMIFEEINVIRSKFEGVGELLNIGDGSFYGSVTWTPTYRGGAVFRVAPNQEPELIHAFEVTEEIGIPDAGGAGPSAALVEGPDGAMYGATKYGGVYGAGTIYRITSAGVYSVVRHLNRTEVCNVNCLTWGPDGSLYGTGTFFPIPNEAGTGILFRLDPSGNWESLYQFPNLVADFESPREPNGVAIGSDGEVYGITRWGGKPISVAPFTIVSHGVFYRLEEPGEITVLGNFGEEEDNPLFMRPTDGGFYITTYGDVSYFTNSGTHTLIADFATEGKGNTATTTASVITEDGFFGITDRGGDHGAGFVYQYKPGEGLTYLHELAMEYRSRDRGLALGNDGQIYGFAGFPENEFGAAFSGMSTDASAVDTKAGTGGKTGRAFRFRKASAAANLVPVAKPDSAVLPAKAIDGKRAVTIKVLGNDRDADRGDKLTITSVSTVTGATVEIVTPKKGAQSIRFTTAAAEPVGAEFTYEVSDGKGGTATGTVTVLAPASGKFAGTATAVGEQLTAALSIVVDKKNGVSAVFNESGKKFTGKGQLGTDDTAVITLKSKGQDPYTLQVSLERGTEREIDATLTNGDTSFTATCTPVVKKKK</sequence>
<dbReference type="RefSeq" id="WP_169457566.1">
    <property type="nucleotide sequence ID" value="NZ_CP051774.1"/>
</dbReference>
<evidence type="ECO:0000313" key="2">
    <source>
        <dbReference type="Proteomes" id="UP000501812"/>
    </source>
</evidence>